<evidence type="ECO:0000313" key="2">
    <source>
        <dbReference type="EMBL" id="RNL63335.1"/>
    </source>
</evidence>
<sequence length="320" mass="34689">MAGDRAILDVTMRWGLAKVLGLTDAQRKLRFRITVKHVVDEEEGPGPEPVPHASGRSGPRSASANARQGAPSAPGADARRLSPGVLPDLISLPAFGISTHNEGGRDLLDFAATVYNGGPAPLVAEGFRRGSAPEMDAYQFFYRGERQVASRRVGTMEYDVRPSHSHWHFRDFAVYDLTNRKHKRLRTSGKEAFCLAPTDAIDLLGRGAVVDPGNGDLSTACGDPTSVWVREVLASGWGDTYSQQRAGQSIDITGLPNGSYWIRVTANPLNRLKETTKKNNVSYRRVVLGGTAGERTVKVPKYGRINSETYFGGPGGMRLG</sequence>
<dbReference type="OrthoDB" id="914406at2"/>
<dbReference type="EMBL" id="RJSE01000007">
    <property type="protein sequence ID" value="RNL63335.1"/>
    <property type="molecule type" value="Genomic_DNA"/>
</dbReference>
<keyword evidence="3" id="KW-1185">Reference proteome</keyword>
<dbReference type="Pfam" id="PF01186">
    <property type="entry name" value="Lysyl_oxidase"/>
    <property type="match status" value="1"/>
</dbReference>
<dbReference type="InterPro" id="IPR001695">
    <property type="entry name" value="Lysyl_oxidase"/>
</dbReference>
<evidence type="ECO:0000256" key="1">
    <source>
        <dbReference type="SAM" id="MobiDB-lite"/>
    </source>
</evidence>
<gene>
    <name evidence="2" type="ORF">EFK50_10680</name>
</gene>
<reference evidence="2 3" key="1">
    <citation type="submission" date="2018-11" db="EMBL/GenBank/DDBJ databases">
        <authorList>
            <person name="Li F."/>
        </authorList>
    </citation>
    <scope>NUCLEOTIDE SEQUENCE [LARGE SCALE GENOMIC DNA]</scope>
    <source>
        <strain evidence="2 3">Gsoil 097</strain>
    </source>
</reference>
<accession>A0A3N0CIT1</accession>
<evidence type="ECO:0008006" key="4">
    <source>
        <dbReference type="Google" id="ProtNLM"/>
    </source>
</evidence>
<dbReference type="GO" id="GO:0005507">
    <property type="term" value="F:copper ion binding"/>
    <property type="evidence" value="ECO:0007669"/>
    <property type="project" value="InterPro"/>
</dbReference>
<protein>
    <recommendedName>
        <fullName evidence="4">Lysyl oxidase</fullName>
    </recommendedName>
</protein>
<feature type="compositionally biased region" description="Low complexity" evidence="1">
    <location>
        <begin position="51"/>
        <end position="67"/>
    </location>
</feature>
<dbReference type="Proteomes" id="UP000267128">
    <property type="component" value="Unassembled WGS sequence"/>
</dbReference>
<name>A0A3N0CIT1_9ACTN</name>
<evidence type="ECO:0000313" key="3">
    <source>
        <dbReference type="Proteomes" id="UP000267128"/>
    </source>
</evidence>
<organism evidence="2 3">
    <name type="scientific">Nocardioides marmoriginsengisoli</name>
    <dbReference type="NCBI Taxonomy" id="661483"/>
    <lineage>
        <taxon>Bacteria</taxon>
        <taxon>Bacillati</taxon>
        <taxon>Actinomycetota</taxon>
        <taxon>Actinomycetes</taxon>
        <taxon>Propionibacteriales</taxon>
        <taxon>Nocardioidaceae</taxon>
        <taxon>Nocardioides</taxon>
    </lineage>
</organism>
<comment type="caution">
    <text evidence="2">The sequence shown here is derived from an EMBL/GenBank/DDBJ whole genome shotgun (WGS) entry which is preliminary data.</text>
</comment>
<dbReference type="AlphaFoldDB" id="A0A3N0CIT1"/>
<proteinExistence type="predicted"/>
<dbReference type="GO" id="GO:0016641">
    <property type="term" value="F:oxidoreductase activity, acting on the CH-NH2 group of donors, oxygen as acceptor"/>
    <property type="evidence" value="ECO:0007669"/>
    <property type="project" value="InterPro"/>
</dbReference>
<feature type="region of interest" description="Disordered" evidence="1">
    <location>
        <begin position="40"/>
        <end position="80"/>
    </location>
</feature>